<gene>
    <name evidence="2" type="ORF">Poly51_17930</name>
</gene>
<name>A0A5C6FC43_9BACT</name>
<dbReference type="EMBL" id="SJPW01000002">
    <property type="protein sequence ID" value="TWU59008.1"/>
    <property type="molecule type" value="Genomic_DNA"/>
</dbReference>
<proteinExistence type="predicted"/>
<comment type="caution">
    <text evidence="2">The sequence shown here is derived from an EMBL/GenBank/DDBJ whole genome shotgun (WGS) entry which is preliminary data.</text>
</comment>
<keyword evidence="3" id="KW-1185">Reference proteome</keyword>
<sequence>MIESIGTPVRPWVSPRKASPTSAKEVKVPEENLPSGRPPEPVKAKNAAIELVSRAIQLQQQLSGIHIDYEA</sequence>
<evidence type="ECO:0000313" key="2">
    <source>
        <dbReference type="EMBL" id="TWU59008.1"/>
    </source>
</evidence>
<dbReference type="AlphaFoldDB" id="A0A5C6FC43"/>
<dbReference type="Proteomes" id="UP000318288">
    <property type="component" value="Unassembled WGS sequence"/>
</dbReference>
<dbReference type="RefSeq" id="WP_146456300.1">
    <property type="nucleotide sequence ID" value="NZ_SJPW01000002.1"/>
</dbReference>
<evidence type="ECO:0000313" key="3">
    <source>
        <dbReference type="Proteomes" id="UP000318288"/>
    </source>
</evidence>
<protein>
    <submittedName>
        <fullName evidence="2">Uncharacterized protein</fullName>
    </submittedName>
</protein>
<organism evidence="2 3">
    <name type="scientific">Rubripirellula tenax</name>
    <dbReference type="NCBI Taxonomy" id="2528015"/>
    <lineage>
        <taxon>Bacteria</taxon>
        <taxon>Pseudomonadati</taxon>
        <taxon>Planctomycetota</taxon>
        <taxon>Planctomycetia</taxon>
        <taxon>Pirellulales</taxon>
        <taxon>Pirellulaceae</taxon>
        <taxon>Rubripirellula</taxon>
    </lineage>
</organism>
<feature type="region of interest" description="Disordered" evidence="1">
    <location>
        <begin position="1"/>
        <end position="42"/>
    </location>
</feature>
<reference evidence="2 3" key="1">
    <citation type="submission" date="2019-02" db="EMBL/GenBank/DDBJ databases">
        <title>Deep-cultivation of Planctomycetes and their phenomic and genomic characterization uncovers novel biology.</title>
        <authorList>
            <person name="Wiegand S."/>
            <person name="Jogler M."/>
            <person name="Boedeker C."/>
            <person name="Pinto D."/>
            <person name="Vollmers J."/>
            <person name="Rivas-Marin E."/>
            <person name="Kohn T."/>
            <person name="Peeters S.H."/>
            <person name="Heuer A."/>
            <person name="Rast P."/>
            <person name="Oberbeckmann S."/>
            <person name="Bunk B."/>
            <person name="Jeske O."/>
            <person name="Meyerdierks A."/>
            <person name="Storesund J.E."/>
            <person name="Kallscheuer N."/>
            <person name="Luecker S."/>
            <person name="Lage O.M."/>
            <person name="Pohl T."/>
            <person name="Merkel B.J."/>
            <person name="Hornburger P."/>
            <person name="Mueller R.-W."/>
            <person name="Bruemmer F."/>
            <person name="Labrenz M."/>
            <person name="Spormann A.M."/>
            <person name="Op Den Camp H."/>
            <person name="Overmann J."/>
            <person name="Amann R."/>
            <person name="Jetten M.S.M."/>
            <person name="Mascher T."/>
            <person name="Medema M.H."/>
            <person name="Devos D.P."/>
            <person name="Kaster A.-K."/>
            <person name="Ovreas L."/>
            <person name="Rohde M."/>
            <person name="Galperin M.Y."/>
            <person name="Jogler C."/>
        </authorList>
    </citation>
    <scope>NUCLEOTIDE SEQUENCE [LARGE SCALE GENOMIC DNA]</scope>
    <source>
        <strain evidence="2 3">Poly51</strain>
    </source>
</reference>
<evidence type="ECO:0000256" key="1">
    <source>
        <dbReference type="SAM" id="MobiDB-lite"/>
    </source>
</evidence>
<accession>A0A5C6FC43</accession>